<keyword evidence="1" id="KW-0732">Signal</keyword>
<organism evidence="4 5">
    <name type="scientific">Barnesiella viscericola</name>
    <dbReference type="NCBI Taxonomy" id="397865"/>
    <lineage>
        <taxon>Bacteria</taxon>
        <taxon>Pseudomonadati</taxon>
        <taxon>Bacteroidota</taxon>
        <taxon>Bacteroidia</taxon>
        <taxon>Bacteroidales</taxon>
        <taxon>Barnesiellaceae</taxon>
        <taxon>Barnesiella</taxon>
    </lineage>
</organism>
<name>A0A921MQE2_9BACT</name>
<feature type="chain" id="PRO_5037002385" evidence="1">
    <location>
        <begin position="22"/>
        <end position="376"/>
    </location>
</feature>
<evidence type="ECO:0000259" key="3">
    <source>
        <dbReference type="Pfam" id="PF14607"/>
    </source>
</evidence>
<dbReference type="InterPro" id="IPR013830">
    <property type="entry name" value="SGNH_hydro"/>
</dbReference>
<dbReference type="InterPro" id="IPR032740">
    <property type="entry name" value="GxDLY"/>
</dbReference>
<comment type="caution">
    <text evidence="4">The sequence shown here is derived from an EMBL/GenBank/DDBJ whole genome shotgun (WGS) entry which is preliminary data.</text>
</comment>
<evidence type="ECO:0000313" key="4">
    <source>
        <dbReference type="EMBL" id="HJG88171.1"/>
    </source>
</evidence>
<proteinExistence type="predicted"/>
<gene>
    <name evidence="4" type="ORF">K8U91_01665</name>
</gene>
<dbReference type="AlphaFoldDB" id="A0A921MQE2"/>
<evidence type="ECO:0000256" key="1">
    <source>
        <dbReference type="SAM" id="SignalP"/>
    </source>
</evidence>
<dbReference type="SUPFAM" id="SSF52266">
    <property type="entry name" value="SGNH hydrolase"/>
    <property type="match status" value="1"/>
</dbReference>
<feature type="domain" description="SGNH hydrolase-type esterase N-terminal" evidence="3">
    <location>
        <begin position="25"/>
        <end position="176"/>
    </location>
</feature>
<dbReference type="EMBL" id="DYUD01000009">
    <property type="protein sequence ID" value="HJG88171.1"/>
    <property type="molecule type" value="Genomic_DNA"/>
</dbReference>
<protein>
    <submittedName>
        <fullName evidence="4">SGNH/GDSL hydrolase family protein</fullName>
    </submittedName>
</protein>
<evidence type="ECO:0000259" key="2">
    <source>
        <dbReference type="Pfam" id="PF14606"/>
    </source>
</evidence>
<dbReference type="GO" id="GO:0016788">
    <property type="term" value="F:hydrolase activity, acting on ester bonds"/>
    <property type="evidence" value="ECO:0007669"/>
    <property type="project" value="UniProtKB-ARBA"/>
</dbReference>
<feature type="domain" description="SGNH hydrolase-type esterase" evidence="2">
    <location>
        <begin position="186"/>
        <end position="370"/>
    </location>
</feature>
<dbReference type="InterPro" id="IPR036514">
    <property type="entry name" value="SGNH_hydro_sf"/>
</dbReference>
<feature type="signal peptide" evidence="1">
    <location>
        <begin position="1"/>
        <end position="21"/>
    </location>
</feature>
<accession>A0A921MQE2</accession>
<dbReference type="Gene3D" id="2.60.120.260">
    <property type="entry name" value="Galactose-binding domain-like"/>
    <property type="match status" value="1"/>
</dbReference>
<dbReference type="Pfam" id="PF14606">
    <property type="entry name" value="Lipase_GDSL_3"/>
    <property type="match status" value="1"/>
</dbReference>
<dbReference type="Proteomes" id="UP000757103">
    <property type="component" value="Unassembled WGS sequence"/>
</dbReference>
<sequence length="376" mass="42410">MNYKIVAFFLGFACLSLAANAQQEIKWWNPQGSAINAIEGQGWQGEYESFYDRLPLRAKSVVRPAVWARSKFSSGLTIRFKTNSPHIQVRYKVAGRLTLPTMPAVAASGVDLYAVVGDKYYWCRPATTFRDTIVYKYTGLKPTPGYYDEGVEYKLFLPPYNSILSLEIGVYKDKMFMPLVPRDELPIVVYGTSITQGGCASRPGMTWTSILQRHLNRPVINLGFSGNGRLEPEVINLVCELDAAVYVLDCLANLTSAKLYDNEKLEALIMDAVKDIRAKHPDTPIVLTDHDGYTSGFEGAVSQRRYYNYYSRVNKVMDKAFAKLKKQGVKQIYHLTHDDIDQSPDGKVDGTHPNDLGMMRIATAYEKIIREILNEK</sequence>
<keyword evidence="4" id="KW-0378">Hydrolase</keyword>
<reference evidence="4" key="2">
    <citation type="submission" date="2021-09" db="EMBL/GenBank/DDBJ databases">
        <authorList>
            <person name="Gilroy R."/>
        </authorList>
    </citation>
    <scope>NUCLEOTIDE SEQUENCE</scope>
    <source>
        <strain evidence="4">CHK121-7720</strain>
    </source>
</reference>
<reference evidence="4" key="1">
    <citation type="journal article" date="2021" name="PeerJ">
        <title>Extensive microbial diversity within the chicken gut microbiome revealed by metagenomics and culture.</title>
        <authorList>
            <person name="Gilroy R."/>
            <person name="Ravi A."/>
            <person name="Getino M."/>
            <person name="Pursley I."/>
            <person name="Horton D.L."/>
            <person name="Alikhan N.F."/>
            <person name="Baker D."/>
            <person name="Gharbi K."/>
            <person name="Hall N."/>
            <person name="Watson M."/>
            <person name="Adriaenssens E.M."/>
            <person name="Foster-Nyarko E."/>
            <person name="Jarju S."/>
            <person name="Secka A."/>
            <person name="Antonio M."/>
            <person name="Oren A."/>
            <person name="Chaudhuri R.R."/>
            <person name="La Ragione R."/>
            <person name="Hildebrand F."/>
            <person name="Pallen M.J."/>
        </authorList>
    </citation>
    <scope>NUCLEOTIDE SEQUENCE</scope>
    <source>
        <strain evidence="4">CHK121-7720</strain>
    </source>
</reference>
<dbReference type="Pfam" id="PF14607">
    <property type="entry name" value="GxDLY"/>
    <property type="match status" value="1"/>
</dbReference>
<dbReference type="Gene3D" id="3.40.50.1110">
    <property type="entry name" value="SGNH hydrolase"/>
    <property type="match status" value="1"/>
</dbReference>
<dbReference type="RefSeq" id="WP_273305249.1">
    <property type="nucleotide sequence ID" value="NZ_CALUJX010000013.1"/>
</dbReference>
<evidence type="ECO:0000313" key="5">
    <source>
        <dbReference type="Proteomes" id="UP000757103"/>
    </source>
</evidence>